<feature type="region of interest" description="Disordered" evidence="1">
    <location>
        <begin position="106"/>
        <end position="134"/>
    </location>
</feature>
<dbReference type="EMBL" id="HF562910">
    <property type="protein sequence ID" value="CCQ19290.1"/>
    <property type="molecule type" value="Genomic_DNA"/>
</dbReference>
<feature type="region of interest" description="Disordered" evidence="1">
    <location>
        <begin position="253"/>
        <end position="298"/>
    </location>
</feature>
<feature type="compositionally biased region" description="Polar residues" evidence="1">
    <location>
        <begin position="187"/>
        <end position="223"/>
    </location>
</feature>
<feature type="compositionally biased region" description="Polar residues" evidence="1">
    <location>
        <begin position="667"/>
        <end position="691"/>
    </location>
</feature>
<accession>S0DHF4</accession>
<feature type="region of interest" description="Disordered" evidence="1">
    <location>
        <begin position="456"/>
        <end position="520"/>
    </location>
</feature>
<sequence length="879" mass="100003">MAFYVVQFLELPYEGIDDYVCVPHTWVIIHRRQDGRSVIAYPEDKDPSVTRDRAKRKERCSNEWKFYVAAIKYQSNSYQNAEYWIASRSNHRPLVERIVDNLVERETRKMPGTQPESNTNPRNFTQGHSSKLKDNLRKQLPRILIKRPAVLKPNKQLDEKRLKLNETAQSSSASVADANTESKREQPTSIHDNQSTKLAHIQKSTVVSNINLRTEQRPQIQRPEQNKEAPSLPVIGVDGPSEVMEIDGRHHSQGIKTSNQSNRTSHSHLSNSTATVSMSAAKSLTSTERTNQPNQYNNQEHILGSRISLSNSKIQLENVRSHANADNAHCELRGHEVSSNTQTTSHKVINSVKRPAQLCDNVYQIEDLVQARNAIEKEIRLRNMEITAQNSSQNLSQPNEQDLQRQPLVDNFANLFTQIGSTLRYTCDMYNTLRGSILDTAKTYKKLMGAVEEFNSAQNSTGNESFSINLKPEVRQSPEERQTEVTASTSSSTQNQQSNNDATKSKKKKQNSGRFVLPPEFDPHDTKWTLTYRTNLPGLVELMPQSGVYISYGDLIYCQRVSKDCKSLACRLLQAVFNRKALSVCLTITEKARASDNVGPDRRPELDNHACTVLLHFVLKLGVQRDWNTDLQPILSTLHSKIQEMRDQVGRHDNKNSNEDHGHKSYRTQSLEETENMSSTSFPQPPQSETANHFHGNYNYQEMGSGQLQTTQGTQYLLFQSGFLPTQFENVNYTNSNYNYNGQGFGQFQTLQGIQYLTSQSEFLPTKFKTMNYPNSTYNYNGQGFGQFQIPQGIQYLPFQSGFRPLQPVNINYFDGNYGYYEQSLRGLQSPQGSQVIFSQSGLPGPQFENVNNRNSNYNYNEQGFGQSQTLQETPFYQG</sequence>
<feature type="compositionally biased region" description="Polar residues" evidence="1">
    <location>
        <begin position="166"/>
        <end position="179"/>
    </location>
</feature>
<evidence type="ECO:0000256" key="1">
    <source>
        <dbReference type="SAM" id="MobiDB-lite"/>
    </source>
</evidence>
<gene>
    <name evidence="3" type="primary">CskBV_6.1</name>
    <name evidence="3" type="ORF">CSKBV_6.1</name>
</gene>
<protein>
    <submittedName>
        <fullName evidence="3">Conserved hypothetical BEN domain protein</fullName>
    </submittedName>
</protein>
<feature type="compositionally biased region" description="Polar residues" evidence="1">
    <location>
        <begin position="114"/>
        <end position="129"/>
    </location>
</feature>
<dbReference type="InterPro" id="IPR018379">
    <property type="entry name" value="BEN_domain"/>
</dbReference>
<evidence type="ECO:0000259" key="2">
    <source>
        <dbReference type="PROSITE" id="PS51457"/>
    </source>
</evidence>
<reference evidence="3" key="1">
    <citation type="journal article" date="2013" name="PLoS ONE">
        <title>Adaptive selection on bracovirus genomes drives the specialization of cotesia parasitoid wasps.</title>
        <authorList>
            <person name="Jancek S."/>
            <person name="Bezier A."/>
            <person name="Gayral P."/>
            <person name="Paillusson C."/>
            <person name="Kaiser L."/>
            <person name="Dupas S."/>
            <person name="Le Ru B.P."/>
            <person name="Barbe V."/>
            <person name="Periquet G."/>
            <person name="Drezen J.-M."/>
            <person name="Herniou E.A."/>
        </authorList>
    </citation>
    <scope>NUCLEOTIDE SEQUENCE</scope>
    <source>
        <strain evidence="3">Kitale</strain>
    </source>
</reference>
<feature type="region of interest" description="Disordered" evidence="1">
    <location>
        <begin position="853"/>
        <end position="879"/>
    </location>
</feature>
<feature type="compositionally biased region" description="Polar residues" evidence="1">
    <location>
        <begin position="254"/>
        <end position="298"/>
    </location>
</feature>
<feature type="region of interest" description="Disordered" evidence="1">
    <location>
        <begin position="651"/>
        <end position="696"/>
    </location>
</feature>
<proteinExistence type="predicted"/>
<feature type="compositionally biased region" description="Basic and acidic residues" evidence="1">
    <location>
        <begin position="472"/>
        <end position="483"/>
    </location>
</feature>
<dbReference type="Pfam" id="PF10523">
    <property type="entry name" value="BEN"/>
    <property type="match status" value="1"/>
</dbReference>
<evidence type="ECO:0000313" key="3">
    <source>
        <dbReference type="EMBL" id="CCQ19290.1"/>
    </source>
</evidence>
<name>S0DHF4_9VIRU</name>
<dbReference type="PROSITE" id="PS51457">
    <property type="entry name" value="BEN"/>
    <property type="match status" value="1"/>
</dbReference>
<feature type="compositionally biased region" description="Polar residues" evidence="1">
    <location>
        <begin position="862"/>
        <end position="879"/>
    </location>
</feature>
<feature type="region of interest" description="Disordered" evidence="1">
    <location>
        <begin position="165"/>
        <end position="233"/>
    </location>
</feature>
<feature type="domain" description="BEN" evidence="2">
    <location>
        <begin position="545"/>
        <end position="649"/>
    </location>
</feature>
<dbReference type="GO" id="GO:0003677">
    <property type="term" value="F:DNA binding"/>
    <property type="evidence" value="ECO:0007669"/>
    <property type="project" value="InterPro"/>
</dbReference>
<feature type="compositionally biased region" description="Low complexity" evidence="1">
    <location>
        <begin position="486"/>
        <end position="500"/>
    </location>
</feature>
<feature type="compositionally biased region" description="Polar residues" evidence="1">
    <location>
        <begin position="456"/>
        <end position="468"/>
    </location>
</feature>
<organism evidence="3">
    <name type="scientific">Cotesia sesamiae Kitale bracovirus</name>
    <dbReference type="NCBI Taxonomy" id="452648"/>
    <lineage>
        <taxon>Viruses</taxon>
        <taxon>Viruses incertae sedis</taxon>
        <taxon>Polydnaviriformidae</taxon>
        <taxon>Bracoviriform</taxon>
        <taxon>Cotesia sesamiae bracovirus</taxon>
    </lineage>
</organism>
<feature type="compositionally biased region" description="Basic and acidic residues" evidence="1">
    <location>
        <begin position="651"/>
        <end position="663"/>
    </location>
</feature>